<dbReference type="EMBL" id="BQKY01000005">
    <property type="protein sequence ID" value="GJN89418.1"/>
    <property type="molecule type" value="Genomic_DNA"/>
</dbReference>
<dbReference type="PANTHER" id="PTHR16056">
    <property type="entry name" value="REGULATOR OF MICROTUBULE DYNAMICS PROTEIN"/>
    <property type="match status" value="1"/>
</dbReference>
<dbReference type="PANTHER" id="PTHR16056:SF2">
    <property type="entry name" value="TESTIS-EXPRESSED PROTEIN 10"/>
    <property type="match status" value="1"/>
</dbReference>
<organism evidence="8 9">
    <name type="scientific">Rhodotorula paludigena</name>
    <dbReference type="NCBI Taxonomy" id="86838"/>
    <lineage>
        <taxon>Eukaryota</taxon>
        <taxon>Fungi</taxon>
        <taxon>Dikarya</taxon>
        <taxon>Basidiomycota</taxon>
        <taxon>Pucciniomycotina</taxon>
        <taxon>Microbotryomycetes</taxon>
        <taxon>Sporidiobolales</taxon>
        <taxon>Sporidiobolaceae</taxon>
        <taxon>Rhodotorula</taxon>
    </lineage>
</organism>
<feature type="domain" description="Pre-rRNA-processing protein Ipi1 N-terminal" evidence="7">
    <location>
        <begin position="155"/>
        <end position="283"/>
    </location>
</feature>
<comment type="subunit">
    <text evidence="5">Component of the RIX1 complex.</text>
</comment>
<comment type="caution">
    <text evidence="8">The sequence shown here is derived from an EMBL/GenBank/DDBJ whole genome shotgun (WGS) entry which is preliminary data.</text>
</comment>
<comment type="subcellular location">
    <subcellularLocation>
        <location evidence="2 5">Nucleus</location>
    </subcellularLocation>
</comment>
<keyword evidence="4 5" id="KW-0539">Nucleus</keyword>
<evidence type="ECO:0000256" key="1">
    <source>
        <dbReference type="ARBA" id="ARBA00002355"/>
    </source>
</evidence>
<evidence type="ECO:0000313" key="9">
    <source>
        <dbReference type="Proteomes" id="UP001342314"/>
    </source>
</evidence>
<evidence type="ECO:0000256" key="4">
    <source>
        <dbReference type="ARBA" id="ARBA00023242"/>
    </source>
</evidence>
<name>A0AAV5GGV6_9BASI</name>
<evidence type="ECO:0000259" key="7">
    <source>
        <dbReference type="Pfam" id="PF12333"/>
    </source>
</evidence>
<evidence type="ECO:0000256" key="3">
    <source>
        <dbReference type="ARBA" id="ARBA00006427"/>
    </source>
</evidence>
<accession>A0AAV5GGV6</accession>
<gene>
    <name evidence="8" type="ORF">Rhopal_002398-T1</name>
</gene>
<keyword evidence="9" id="KW-1185">Reference proteome</keyword>
<dbReference type="InterPro" id="IPR016024">
    <property type="entry name" value="ARM-type_fold"/>
</dbReference>
<keyword evidence="5" id="KW-0698">rRNA processing</keyword>
<dbReference type="GO" id="GO:0005634">
    <property type="term" value="C:nucleus"/>
    <property type="evidence" value="ECO:0007669"/>
    <property type="project" value="UniProtKB-SubCell"/>
</dbReference>
<keyword evidence="5" id="KW-0690">Ribosome biogenesis</keyword>
<sequence>MYALFPPSCCPVPKSTKHKKERQADFTKAKLKLGKGKQVANNATDTSFSAKSIALPSQSLSATPKGAPVSRRNLTLPELLVQSRHYSVPTRREALHEMHQLVVAHPFLLQQHLLALVTCLSHLVGDESLSVRAAARTLLAHVADTLPRASFVSVSPAIVLFTLSALSSLEDIVRVDALKVLDLLLAVIPDELTRGFDPAASFSLSSSPASLADSSAPSSSSSSSASPQSTPQKILEALLGLLKIRSAALAAASGSFTASAAPAASDLSPLARLAALQTLARFLGAAGAQARSSAGAETDDDVWYLASAFADARAASDFVASLRPRRAGGAPVVHVAAPGTATSAAVEPFADLDGGASALGPLSGFGLLTPPPETSPASASGHSTTSSQQQHAPPSLLALLHPTLVSSFLDAAPSAFSPSLLESANATAGGENTHLATVLAVLQIARELYARELGGGTATGAGSPSSKRARDARKSLVALLSHASAYFPFGADEPVALAGAGKKGARKDGAEGERHETLLELNVAFAELSSLLVLSSSCSGDDVRGNAAAMSGKKGKKRSGDKADERGVEEVVVERVQEWGVQALRGELTTPTHPLGLALPLSSFHALRPALWSLLQQPSTERANDVFAAVVEYFCRGAGGAGGAEAKREAGEWLSAAVLIHSSPSYTSPFSLDPLTAPLAASRAPLSAKEQRTNPLAKWLAALPKWLWESGGKDDRATELVLSVLLKLAQQGPLGLIPPSTLLALAPLLAPFFHLSHPSRGPIPGPFTRLSPASGLQQTALHLVQYLRRLADEAGSEDERDKVRQLEEAVSRARGSV</sequence>
<dbReference type="InterPro" id="IPR011989">
    <property type="entry name" value="ARM-like"/>
</dbReference>
<feature type="compositionally biased region" description="Low complexity" evidence="6">
    <location>
        <begin position="375"/>
        <end position="393"/>
    </location>
</feature>
<protein>
    <recommendedName>
        <fullName evidence="5">Pre-rRNA-processing protein</fullName>
    </recommendedName>
</protein>
<feature type="region of interest" description="Disordered" evidence="6">
    <location>
        <begin position="363"/>
        <end position="393"/>
    </location>
</feature>
<dbReference type="GO" id="GO:0006364">
    <property type="term" value="P:rRNA processing"/>
    <property type="evidence" value="ECO:0007669"/>
    <property type="project" value="UniProtKB-UniRule"/>
</dbReference>
<feature type="region of interest" description="Disordered" evidence="6">
    <location>
        <begin position="793"/>
        <end position="817"/>
    </location>
</feature>
<evidence type="ECO:0000256" key="5">
    <source>
        <dbReference type="RuleBase" id="RU368021"/>
    </source>
</evidence>
<dbReference type="Proteomes" id="UP001342314">
    <property type="component" value="Unassembled WGS sequence"/>
</dbReference>
<comment type="function">
    <text evidence="1 5">Component of the RIX1 complex required for processing of ITS2 sequences from 35S pre-rRNA.</text>
</comment>
<dbReference type="GO" id="GO:0120330">
    <property type="term" value="C:rixosome complex"/>
    <property type="evidence" value="ECO:0007669"/>
    <property type="project" value="UniProtKB-UniRule"/>
</dbReference>
<dbReference type="InterPro" id="IPR024679">
    <property type="entry name" value="Ipi1_N"/>
</dbReference>
<evidence type="ECO:0000256" key="2">
    <source>
        <dbReference type="ARBA" id="ARBA00004123"/>
    </source>
</evidence>
<feature type="compositionally biased region" description="Basic and acidic residues" evidence="6">
    <location>
        <begin position="793"/>
        <end position="811"/>
    </location>
</feature>
<evidence type="ECO:0000256" key="6">
    <source>
        <dbReference type="SAM" id="MobiDB-lite"/>
    </source>
</evidence>
<evidence type="ECO:0000313" key="8">
    <source>
        <dbReference type="EMBL" id="GJN89418.1"/>
    </source>
</evidence>
<reference evidence="8 9" key="1">
    <citation type="submission" date="2021-12" db="EMBL/GenBank/DDBJ databases">
        <title>High titer production of polyol ester of fatty acids by Rhodotorula paludigena BS15 towards product separation-free biomass refinery.</title>
        <authorList>
            <person name="Mano J."/>
            <person name="Ono H."/>
            <person name="Tanaka T."/>
            <person name="Naito K."/>
            <person name="Sushida H."/>
            <person name="Ike M."/>
            <person name="Tokuyasu K."/>
            <person name="Kitaoka M."/>
        </authorList>
    </citation>
    <scope>NUCLEOTIDE SEQUENCE [LARGE SCALE GENOMIC DNA]</scope>
    <source>
        <strain evidence="8 9">BS15</strain>
    </source>
</reference>
<dbReference type="SUPFAM" id="SSF48371">
    <property type="entry name" value="ARM repeat"/>
    <property type="match status" value="1"/>
</dbReference>
<feature type="region of interest" description="Disordered" evidence="6">
    <location>
        <begin position="546"/>
        <end position="566"/>
    </location>
</feature>
<comment type="similarity">
    <text evidence="3 5">Belongs to the IPI1/TEX10 family.</text>
</comment>
<dbReference type="Pfam" id="PF12333">
    <property type="entry name" value="Ipi1_N"/>
    <property type="match status" value="1"/>
</dbReference>
<proteinExistence type="inferred from homology"/>
<dbReference type="AlphaFoldDB" id="A0AAV5GGV6"/>
<dbReference type="Gene3D" id="1.25.10.10">
    <property type="entry name" value="Leucine-rich Repeat Variant"/>
    <property type="match status" value="1"/>
</dbReference>